<evidence type="ECO:0000313" key="2">
    <source>
        <dbReference type="Proteomes" id="UP000469346"/>
    </source>
</evidence>
<dbReference type="AlphaFoldDB" id="A0A6N9TJ05"/>
<reference evidence="1 2" key="1">
    <citation type="submission" date="2020-02" db="EMBL/GenBank/DDBJ databases">
        <title>Comparative genomics of sulfur disproportionating microorganisms.</title>
        <authorList>
            <person name="Ward L.M."/>
            <person name="Bertran E."/>
            <person name="Johnston D.T."/>
        </authorList>
    </citation>
    <scope>NUCLEOTIDE SEQUENCE [LARGE SCALE GENOMIC DNA]</scope>
    <source>
        <strain evidence="1 2">DSM 100025</strain>
    </source>
</reference>
<name>A0A6N9TJ05_DISTH</name>
<evidence type="ECO:0000313" key="1">
    <source>
        <dbReference type="EMBL" id="NDY41241.1"/>
    </source>
</evidence>
<dbReference type="EMBL" id="JAAGRR010000001">
    <property type="protein sequence ID" value="NDY41241.1"/>
    <property type="molecule type" value="Genomic_DNA"/>
</dbReference>
<organism evidence="1 2">
    <name type="scientific">Dissulfurirhabdus thermomarina</name>
    <dbReference type="NCBI Taxonomy" id="1765737"/>
    <lineage>
        <taxon>Bacteria</taxon>
        <taxon>Deltaproteobacteria</taxon>
        <taxon>Dissulfurirhabdaceae</taxon>
        <taxon>Dissulfurirhabdus</taxon>
    </lineage>
</organism>
<dbReference type="Proteomes" id="UP000469346">
    <property type="component" value="Unassembled WGS sequence"/>
</dbReference>
<gene>
    <name evidence="1" type="ORF">G3N55_00050</name>
</gene>
<protein>
    <submittedName>
        <fullName evidence="1">DUF2313 domain-containing protein</fullName>
    </submittedName>
</protein>
<dbReference type="Pfam" id="PF10076">
    <property type="entry name" value="Phage_Mu_Gp48"/>
    <property type="match status" value="1"/>
</dbReference>
<dbReference type="InterPro" id="IPR018755">
    <property type="entry name" value="Phage_Mu_Gp48"/>
</dbReference>
<dbReference type="RefSeq" id="WP_163297337.1">
    <property type="nucleotide sequence ID" value="NZ_JAAGRR010000001.1"/>
</dbReference>
<sequence length="195" mass="21592">MRRPAAAYAAQLRALLPPGRLWDRWREEGSVADRLLRALAEEPARVDARAWDLLDEADPRTAWELLADWEQWAGLPDPCLGPVEGTDRRRAALVARLTARGGQSRAYYEDLAATLGYSVIITEYRPHTVDADVTDPLRDEAWAYAWEVAAGSRPVTPLTVAGGVGDPLAAWGDELLECAVRRWAPAHTTVIFSYS</sequence>
<accession>A0A6N9TJ05</accession>
<proteinExistence type="predicted"/>
<keyword evidence="2" id="KW-1185">Reference proteome</keyword>
<comment type="caution">
    <text evidence="1">The sequence shown here is derived from an EMBL/GenBank/DDBJ whole genome shotgun (WGS) entry which is preliminary data.</text>
</comment>